<accession>A0ABQ5EXQ4</accession>
<evidence type="ECO:0000313" key="2">
    <source>
        <dbReference type="Proteomes" id="UP001151760"/>
    </source>
</evidence>
<keyword evidence="2" id="KW-1185">Reference proteome</keyword>
<reference evidence="1" key="2">
    <citation type="submission" date="2022-01" db="EMBL/GenBank/DDBJ databases">
        <authorList>
            <person name="Yamashiro T."/>
            <person name="Shiraishi A."/>
            <person name="Satake H."/>
            <person name="Nakayama K."/>
        </authorList>
    </citation>
    <scope>NUCLEOTIDE SEQUENCE</scope>
</reference>
<protein>
    <submittedName>
        <fullName evidence="1">Uncharacterized protein</fullName>
    </submittedName>
</protein>
<organism evidence="1 2">
    <name type="scientific">Tanacetum coccineum</name>
    <dbReference type="NCBI Taxonomy" id="301880"/>
    <lineage>
        <taxon>Eukaryota</taxon>
        <taxon>Viridiplantae</taxon>
        <taxon>Streptophyta</taxon>
        <taxon>Embryophyta</taxon>
        <taxon>Tracheophyta</taxon>
        <taxon>Spermatophyta</taxon>
        <taxon>Magnoliopsida</taxon>
        <taxon>eudicotyledons</taxon>
        <taxon>Gunneridae</taxon>
        <taxon>Pentapetalae</taxon>
        <taxon>asterids</taxon>
        <taxon>campanulids</taxon>
        <taxon>Asterales</taxon>
        <taxon>Asteraceae</taxon>
        <taxon>Asteroideae</taxon>
        <taxon>Anthemideae</taxon>
        <taxon>Anthemidinae</taxon>
        <taxon>Tanacetum</taxon>
    </lineage>
</organism>
<comment type="caution">
    <text evidence="1">The sequence shown here is derived from an EMBL/GenBank/DDBJ whole genome shotgun (WGS) entry which is preliminary data.</text>
</comment>
<dbReference type="Proteomes" id="UP001151760">
    <property type="component" value="Unassembled WGS sequence"/>
</dbReference>
<reference evidence="1" key="1">
    <citation type="journal article" date="2022" name="Int. J. Mol. Sci.">
        <title>Draft Genome of Tanacetum Coccineum: Genomic Comparison of Closely Related Tanacetum-Family Plants.</title>
        <authorList>
            <person name="Yamashiro T."/>
            <person name="Shiraishi A."/>
            <person name="Nakayama K."/>
            <person name="Satake H."/>
        </authorList>
    </citation>
    <scope>NUCLEOTIDE SEQUENCE</scope>
</reference>
<dbReference type="EMBL" id="BQNB010016791">
    <property type="protein sequence ID" value="GJT55831.1"/>
    <property type="molecule type" value="Genomic_DNA"/>
</dbReference>
<gene>
    <name evidence="1" type="ORF">Tco_0990885</name>
</gene>
<name>A0ABQ5EXQ4_9ASTR</name>
<proteinExistence type="predicted"/>
<sequence length="117" mass="12886">MAALYILDKLSEAASSAILEDKIKVVFTRARESDQAFIDVPCDLYSALRVSITKDRRLISELQALGQRADTLKPLEYMRKMVARNSAKVGVLEQLLAGAHVGVRLKAGYATEMDETG</sequence>
<evidence type="ECO:0000313" key="1">
    <source>
        <dbReference type="EMBL" id="GJT55831.1"/>
    </source>
</evidence>